<reference evidence="7 8" key="1">
    <citation type="submission" date="2017-06" db="EMBL/GenBank/DDBJ databases">
        <authorList>
            <person name="Kim H.J."/>
            <person name="Triplett B.A."/>
        </authorList>
    </citation>
    <scope>NUCLEOTIDE SEQUENCE [LARGE SCALE GENOMIC DNA]</scope>
    <source>
        <strain evidence="7 8">13146</strain>
    </source>
</reference>
<evidence type="ECO:0000313" key="7">
    <source>
        <dbReference type="EMBL" id="OWQ57511.1"/>
    </source>
</evidence>
<keyword evidence="3 5" id="KW-0808">Transferase</keyword>
<comment type="subcellular location">
    <subcellularLocation>
        <location evidence="5">Cytoplasm</location>
    </subcellularLocation>
</comment>
<evidence type="ECO:0000313" key="8">
    <source>
        <dbReference type="Proteomes" id="UP000198157"/>
    </source>
</evidence>
<dbReference type="NCBIfam" id="TIGR01575">
    <property type="entry name" value="rimI"/>
    <property type="match status" value="1"/>
</dbReference>
<organism evidence="7 8">
    <name type="scientific">Stenotrophomonas maltophilia</name>
    <name type="common">Pseudomonas maltophilia</name>
    <name type="synonym">Xanthomonas maltophilia</name>
    <dbReference type="NCBI Taxonomy" id="40324"/>
    <lineage>
        <taxon>Bacteria</taxon>
        <taxon>Pseudomonadati</taxon>
        <taxon>Pseudomonadota</taxon>
        <taxon>Gammaproteobacteria</taxon>
        <taxon>Lysobacterales</taxon>
        <taxon>Lysobacteraceae</taxon>
        <taxon>Stenotrophomonas</taxon>
        <taxon>Stenotrophomonas maltophilia group</taxon>
    </lineage>
</organism>
<dbReference type="InterPro" id="IPR006464">
    <property type="entry name" value="AcTrfase_RimI/Ard1"/>
</dbReference>
<name>A0A246HSI1_STEMA</name>
<dbReference type="InterPro" id="IPR050680">
    <property type="entry name" value="YpeA/RimI_acetyltransf"/>
</dbReference>
<dbReference type="SUPFAM" id="SSF55729">
    <property type="entry name" value="Acyl-CoA N-acyltransferases (Nat)"/>
    <property type="match status" value="1"/>
</dbReference>
<dbReference type="AlphaFoldDB" id="A0A246HSI1"/>
<evidence type="ECO:0000256" key="4">
    <source>
        <dbReference type="ARBA" id="ARBA00023315"/>
    </source>
</evidence>
<dbReference type="InterPro" id="IPR016181">
    <property type="entry name" value="Acyl_CoA_acyltransferase"/>
</dbReference>
<evidence type="ECO:0000259" key="6">
    <source>
        <dbReference type="PROSITE" id="PS51186"/>
    </source>
</evidence>
<dbReference type="HAMAP" id="MF_02210">
    <property type="entry name" value="RimI"/>
    <property type="match status" value="1"/>
</dbReference>
<gene>
    <name evidence="5 7" type="primary">rimI</name>
    <name evidence="7" type="ORF">CEE60_00340</name>
</gene>
<dbReference type="InterPro" id="IPR000182">
    <property type="entry name" value="GNAT_dom"/>
</dbReference>
<comment type="caution">
    <text evidence="7">The sequence shown here is derived from an EMBL/GenBank/DDBJ whole genome shotgun (WGS) entry which is preliminary data.</text>
</comment>
<keyword evidence="2 5" id="KW-0963">Cytoplasm</keyword>
<dbReference type="OrthoDB" id="9796919at2"/>
<dbReference type="Gene3D" id="3.40.630.30">
    <property type="match status" value="1"/>
</dbReference>
<dbReference type="PANTHER" id="PTHR43420:SF51">
    <property type="entry name" value="PEPTIDYL-LYSINE N-ACETYLTRANSFERASE YIAC"/>
    <property type="match status" value="1"/>
</dbReference>
<evidence type="ECO:0000256" key="5">
    <source>
        <dbReference type="HAMAP-Rule" id="MF_02210"/>
    </source>
</evidence>
<dbReference type="GO" id="GO:0005737">
    <property type="term" value="C:cytoplasm"/>
    <property type="evidence" value="ECO:0007669"/>
    <property type="project" value="UniProtKB-SubCell"/>
</dbReference>
<dbReference type="Proteomes" id="UP000198157">
    <property type="component" value="Unassembled WGS sequence"/>
</dbReference>
<dbReference type="GO" id="GO:0008999">
    <property type="term" value="F:protein-N-terminal-alanine acetyltransferase activity"/>
    <property type="evidence" value="ECO:0007669"/>
    <property type="project" value="UniProtKB-UniRule"/>
</dbReference>
<dbReference type="Pfam" id="PF00583">
    <property type="entry name" value="Acetyltransf_1"/>
    <property type="match status" value="1"/>
</dbReference>
<comment type="catalytic activity">
    <reaction evidence="5">
        <text>N-terminal L-alanyl-[ribosomal protein bS18] + acetyl-CoA = N-terminal N(alpha)-acetyl-L-alanyl-[ribosomal protein bS18] + CoA + H(+)</text>
        <dbReference type="Rhea" id="RHEA:43756"/>
        <dbReference type="Rhea" id="RHEA-COMP:10676"/>
        <dbReference type="Rhea" id="RHEA-COMP:10677"/>
        <dbReference type="ChEBI" id="CHEBI:15378"/>
        <dbReference type="ChEBI" id="CHEBI:57287"/>
        <dbReference type="ChEBI" id="CHEBI:57288"/>
        <dbReference type="ChEBI" id="CHEBI:64718"/>
        <dbReference type="ChEBI" id="CHEBI:83683"/>
        <dbReference type="EC" id="2.3.1.266"/>
    </reaction>
</comment>
<dbReference type="InterPro" id="IPR043690">
    <property type="entry name" value="RimI"/>
</dbReference>
<proteinExistence type="inferred from homology"/>
<feature type="active site" description="Proton donor" evidence="5">
    <location>
        <position position="123"/>
    </location>
</feature>
<sequence length="165" mass="18376">MSAVSSPRPLSLRALRESDLNAVMAIEVRGYPYPWTRGIFQDCLRAGYPGLAMEEDGLLMGYGLLSIAADEAHILNICVDPLCQSRGHGRHLLRALVKLARDHGAHRVFLEVRPSNTPAVALYHSEGFNEIGRRPRYYPAREGREDALVMAIELVDDDIQVMPPL</sequence>
<comment type="similarity">
    <text evidence="1 5">Belongs to the acetyltransferase family. RimI subfamily.</text>
</comment>
<protein>
    <recommendedName>
        <fullName evidence="5">[Ribosomal protein bS18]-alanine N-acetyltransferase</fullName>
        <ecNumber evidence="5">2.3.1.266</ecNumber>
    </recommendedName>
</protein>
<dbReference type="EC" id="2.3.1.266" evidence="5"/>
<keyword evidence="4 5" id="KW-0012">Acyltransferase</keyword>
<feature type="binding site" evidence="5">
    <location>
        <position position="116"/>
    </location>
    <ligand>
        <name>acetyl-CoA</name>
        <dbReference type="ChEBI" id="CHEBI:57288"/>
    </ligand>
</feature>
<comment type="caution">
    <text evidence="5">Lacks conserved residue(s) required for the propagation of feature annotation.</text>
</comment>
<dbReference type="PANTHER" id="PTHR43420">
    <property type="entry name" value="ACETYLTRANSFERASE"/>
    <property type="match status" value="1"/>
</dbReference>
<evidence type="ECO:0000256" key="1">
    <source>
        <dbReference type="ARBA" id="ARBA00005395"/>
    </source>
</evidence>
<feature type="active site" description="Proton acceptor" evidence="5">
    <location>
        <position position="111"/>
    </location>
</feature>
<dbReference type="PROSITE" id="PS51186">
    <property type="entry name" value="GNAT"/>
    <property type="match status" value="1"/>
</dbReference>
<feature type="domain" description="N-acetyltransferase" evidence="6">
    <location>
        <begin position="10"/>
        <end position="155"/>
    </location>
</feature>
<dbReference type="EMBL" id="NIVS01000001">
    <property type="protein sequence ID" value="OWQ57511.1"/>
    <property type="molecule type" value="Genomic_DNA"/>
</dbReference>
<accession>A0A246HSI1</accession>
<evidence type="ECO:0000256" key="2">
    <source>
        <dbReference type="ARBA" id="ARBA00022490"/>
    </source>
</evidence>
<evidence type="ECO:0000256" key="3">
    <source>
        <dbReference type="ARBA" id="ARBA00022679"/>
    </source>
</evidence>
<dbReference type="CDD" id="cd04301">
    <property type="entry name" value="NAT_SF"/>
    <property type="match status" value="1"/>
</dbReference>
<comment type="function">
    <text evidence="5">Acetylates the N-terminal alanine of ribosomal protein bS18.</text>
</comment>